<reference evidence="5 6" key="1">
    <citation type="submission" date="2020-04" db="EMBL/GenBank/DDBJ databases">
        <title>Genome sequence of Altibacter aquimarinus strain ALE3EI.</title>
        <authorList>
            <person name="Oh H.-M."/>
            <person name="Jang D."/>
        </authorList>
    </citation>
    <scope>NUCLEOTIDE SEQUENCE [LARGE SCALE GENOMIC DNA]</scope>
    <source>
        <strain evidence="5 6">ALE3EI</strain>
    </source>
</reference>
<dbReference type="EMBL" id="CP052909">
    <property type="protein sequence ID" value="QNJ98286.1"/>
    <property type="molecule type" value="Genomic_DNA"/>
</dbReference>
<dbReference type="AlphaFoldDB" id="A0A7G8PVC0"/>
<dbReference type="Pfam" id="PF02494">
    <property type="entry name" value="HYR"/>
    <property type="match status" value="3"/>
</dbReference>
<dbReference type="NCBIfam" id="TIGR04183">
    <property type="entry name" value="Por_Secre_tail"/>
    <property type="match status" value="1"/>
</dbReference>
<dbReference type="KEGG" id="alti:ALE3EI_1735"/>
<evidence type="ECO:0000256" key="1">
    <source>
        <dbReference type="ARBA" id="ARBA00022729"/>
    </source>
</evidence>
<keyword evidence="6" id="KW-1185">Reference proteome</keyword>
<keyword evidence="1" id="KW-0732">Signal</keyword>
<feature type="region of interest" description="Disordered" evidence="3">
    <location>
        <begin position="69"/>
        <end position="104"/>
    </location>
</feature>
<evidence type="ECO:0000313" key="6">
    <source>
        <dbReference type="Proteomes" id="UP000515514"/>
    </source>
</evidence>
<feature type="domain" description="HYR" evidence="4">
    <location>
        <begin position="1033"/>
        <end position="1120"/>
    </location>
</feature>
<accession>A0A7G8PVC0</accession>
<dbReference type="GO" id="GO:0005975">
    <property type="term" value="P:carbohydrate metabolic process"/>
    <property type="evidence" value="ECO:0007669"/>
    <property type="project" value="UniProtKB-ARBA"/>
</dbReference>
<protein>
    <recommendedName>
        <fullName evidence="4">HYR domain-containing protein</fullName>
    </recommendedName>
</protein>
<dbReference type="RefSeq" id="WP_186987892.1">
    <property type="nucleotide sequence ID" value="NZ_CP052909.1"/>
</dbReference>
<dbReference type="InterPro" id="IPR013320">
    <property type="entry name" value="ConA-like_dom_sf"/>
</dbReference>
<feature type="domain" description="HYR" evidence="4">
    <location>
        <begin position="226"/>
        <end position="310"/>
    </location>
</feature>
<dbReference type="SUPFAM" id="SSF49899">
    <property type="entry name" value="Concanavalin A-like lectins/glucanases"/>
    <property type="match status" value="1"/>
</dbReference>
<dbReference type="Pfam" id="PF18962">
    <property type="entry name" value="Por_Secre_tail"/>
    <property type="match status" value="1"/>
</dbReference>
<dbReference type="InterPro" id="IPR003410">
    <property type="entry name" value="HYR_dom"/>
</dbReference>
<organism evidence="5 6">
    <name type="scientific">Constantimarinum furrinae</name>
    <dbReference type="NCBI Taxonomy" id="2562285"/>
    <lineage>
        <taxon>Bacteria</taxon>
        <taxon>Pseudomonadati</taxon>
        <taxon>Bacteroidota</taxon>
        <taxon>Flavobacteriia</taxon>
        <taxon>Flavobacteriales</taxon>
        <taxon>Flavobacteriaceae</taxon>
        <taxon>Altibacter/Constantimarinum group</taxon>
        <taxon>Constantimarinum</taxon>
    </lineage>
</organism>
<sequence length="1209" mass="125367">MKKITLTNHRLSLACMLFLGLTLFWQGELFAQCTPTAGFPDPPGAISCNFPGGQADALFTETFDGGFGVFTEDSPPGPGTSGSNDLTVSTGGDTPSGGTGAECNPEGTAGPEYIFLEGSFTLAGETHCMSTTVDLTAESAPLQASFWYYMFGDNIGDLIINVNGTQEFIVSGQQQTGQFDPWLQGTFSLDAYAGGLATIQICMTEGNGAISTFESDTSIDHFQIFRCVTAPIISCPMDIMVNNDAGQCSAVVNFGNASAVDPDGGPVTITQTMGPPSGSAFPVGDTIIEFTATDQDGDSSTCQFTITVVDNEPPTQFDCPADITVDNDPGICGAVVDYPDPILMDNCFSGGGIVTDELSTIFGSNNGGSDGGAVYFDITVGPQNIMITELDINIAGTGAPFSMDVYTLVGSSVGNETNAAAWGAPVAVGSGTGNPEDTPSVAVLDNPVTLNANTTYGIALVMDASHGHEYTNGNGSNENFSNADLSIALGQATNVPFTGSVFSPRIWNGTVRYEINTSSVMYTVVTGFPSGDVFPVGTTLTTLEYTDAGGNTVQCTFNVTVNDIEAPTITCLGAPGTYDQTITITNPALMSTNTFSFTGTPVGAAGDATLEVRTFGDIDGTGGNEEAWTITDEDSNTTGMIGATGVFADQCNTTLLETFTIPAAMIDAWAADGMIDFTGTDVAGNINLTLCGGDFLELRLIYSTAGGTPVDVVLDANGMASIPVSSLVASTSDNCGPVTVTASGGAPVPATLNTGFAGGNRSFGNFFDINALNDATVQSFDINSENGAGINLELEIYAKSGTWVGNETNAAAWTLLTTTTVTTNAVNTPTPLNLTLNYVMAAGETHAFYIRPTDPTGVGGLEYTNGTGVGNVWASDANIEFLEGGAKDSFTAGGLFQPRVFNGNIHYNAGGAPSTTIDFTCDDVGENFIEVFATDPSGNESSCIATVNVIDDTDPILVCQDVTIELGADGTAMVDPQAFVDVANTIEACGLAVLATDVTDVSCDDIGTPITVTLFVADPSGNLASCTATLTVVDLLGPDVTCPADQTVDPGPGNLFYTVPDYFATGEATALDNCTDPVTVFSQDPAAGSQIPDGVYNVQVCATDEYGNENCCTFELTVESILGNEDSELSNAIVMYPNPAQNEVRISNGSNLLLNNAQIYDVNGKLISTIDLRDMQQEKVIDISGLSSGVYVVQITGENSSVVKRLIKE</sequence>
<dbReference type="Proteomes" id="UP000515514">
    <property type="component" value="Chromosome"/>
</dbReference>
<gene>
    <name evidence="5" type="ORF">ALE3EI_1735</name>
</gene>
<dbReference type="InterPro" id="IPR026444">
    <property type="entry name" value="Secre_tail"/>
</dbReference>
<evidence type="ECO:0000256" key="2">
    <source>
        <dbReference type="ARBA" id="ARBA00022737"/>
    </source>
</evidence>
<dbReference type="GO" id="GO:0004553">
    <property type="term" value="F:hydrolase activity, hydrolyzing O-glycosyl compounds"/>
    <property type="evidence" value="ECO:0007669"/>
    <property type="project" value="UniProtKB-ARBA"/>
</dbReference>
<evidence type="ECO:0000256" key="3">
    <source>
        <dbReference type="SAM" id="MobiDB-lite"/>
    </source>
</evidence>
<evidence type="ECO:0000313" key="5">
    <source>
        <dbReference type="EMBL" id="QNJ98286.1"/>
    </source>
</evidence>
<proteinExistence type="predicted"/>
<name>A0A7G8PVC0_9FLAO</name>
<dbReference type="PROSITE" id="PS50825">
    <property type="entry name" value="HYR"/>
    <property type="match status" value="2"/>
</dbReference>
<dbReference type="PANTHER" id="PTHR24273:SF32">
    <property type="entry name" value="HYALIN"/>
    <property type="match status" value="1"/>
</dbReference>
<evidence type="ECO:0000259" key="4">
    <source>
        <dbReference type="PROSITE" id="PS50825"/>
    </source>
</evidence>
<keyword evidence="2" id="KW-0677">Repeat</keyword>
<dbReference type="Gene3D" id="2.60.120.200">
    <property type="match status" value="1"/>
</dbReference>
<dbReference type="PANTHER" id="PTHR24273">
    <property type="entry name" value="FI04643P-RELATED"/>
    <property type="match status" value="1"/>
</dbReference>